<accession>A0A7J7CXT5</accession>
<dbReference type="SUPFAM" id="SSF54171">
    <property type="entry name" value="DNA-binding domain"/>
    <property type="match status" value="1"/>
</dbReference>
<dbReference type="OrthoDB" id="670255at2759"/>
<dbReference type="GO" id="GO:0009873">
    <property type="term" value="P:ethylene-activated signaling pathway"/>
    <property type="evidence" value="ECO:0007669"/>
    <property type="project" value="InterPro"/>
</dbReference>
<dbReference type="FunFam" id="3.30.730.10:FF:000001">
    <property type="entry name" value="Ethylene-responsive transcription factor 2"/>
    <property type="match status" value="1"/>
</dbReference>
<proteinExistence type="inferred from homology"/>
<dbReference type="SMART" id="SM00380">
    <property type="entry name" value="AP2"/>
    <property type="match status" value="1"/>
</dbReference>
<keyword evidence="4" id="KW-0804">Transcription</keyword>
<dbReference type="PANTHER" id="PTHR31190:SF314">
    <property type="entry name" value="ETHYLENE-RESPONSIVE TRANSCRIPTION FACTOR ERF094"/>
    <property type="match status" value="1"/>
</dbReference>
<dbReference type="InterPro" id="IPR044808">
    <property type="entry name" value="ERF_plant"/>
</dbReference>
<sequence>MESFSPNNSGFSSQEYSLCSQEFIYGWHDEYLFEDNYMSSLLDHHRDPFFNVINHGDYSLEEMFLLDHVLPKEAAKLEQSNVKEESVTSINDDNSSGEEEEKFGIPKKEKKKKSYRGVRSRPWGKYAAEIRDSTRNGVRVWIGTFDSAEAAALVYDQAALALRGSSAILNFSEEVVRESMKEINFSCEDGESPVLELKKMYSMRRKSSIVRKITSTKRKVRSSNLVVFEDLGAEYLEQLLSSSCEF</sequence>
<dbReference type="Gene3D" id="3.30.730.10">
    <property type="entry name" value="AP2/ERF domain"/>
    <property type="match status" value="1"/>
</dbReference>
<dbReference type="InterPro" id="IPR036955">
    <property type="entry name" value="AP2/ERF_dom_sf"/>
</dbReference>
<feature type="region of interest" description="Disordered" evidence="7">
    <location>
        <begin position="81"/>
        <end position="108"/>
    </location>
</feature>
<evidence type="ECO:0000313" key="10">
    <source>
        <dbReference type="Proteomes" id="UP000593562"/>
    </source>
</evidence>
<evidence type="ECO:0000256" key="2">
    <source>
        <dbReference type="ARBA" id="ARBA00023015"/>
    </source>
</evidence>
<dbReference type="PROSITE" id="PS51032">
    <property type="entry name" value="AP2_ERF"/>
    <property type="match status" value="1"/>
</dbReference>
<dbReference type="PANTHER" id="PTHR31190">
    <property type="entry name" value="DNA-BINDING DOMAIN"/>
    <property type="match status" value="1"/>
</dbReference>
<evidence type="ECO:0000256" key="7">
    <source>
        <dbReference type="SAM" id="MobiDB-lite"/>
    </source>
</evidence>
<dbReference type="EMBL" id="JAAARO010000012">
    <property type="protein sequence ID" value="KAF5738927.1"/>
    <property type="molecule type" value="Genomic_DNA"/>
</dbReference>
<comment type="subcellular location">
    <subcellularLocation>
        <location evidence="1">Nucleus</location>
    </subcellularLocation>
</comment>
<organism evidence="9 10">
    <name type="scientific">Tripterygium wilfordii</name>
    <name type="common">Thunder God vine</name>
    <dbReference type="NCBI Taxonomy" id="458696"/>
    <lineage>
        <taxon>Eukaryota</taxon>
        <taxon>Viridiplantae</taxon>
        <taxon>Streptophyta</taxon>
        <taxon>Embryophyta</taxon>
        <taxon>Tracheophyta</taxon>
        <taxon>Spermatophyta</taxon>
        <taxon>Magnoliopsida</taxon>
        <taxon>eudicotyledons</taxon>
        <taxon>Gunneridae</taxon>
        <taxon>Pentapetalae</taxon>
        <taxon>rosids</taxon>
        <taxon>fabids</taxon>
        <taxon>Celastrales</taxon>
        <taxon>Celastraceae</taxon>
        <taxon>Tripterygium</taxon>
    </lineage>
</organism>
<name>A0A7J7CXT5_TRIWF</name>
<evidence type="ECO:0000256" key="1">
    <source>
        <dbReference type="ARBA" id="ARBA00004123"/>
    </source>
</evidence>
<dbReference type="PRINTS" id="PR00367">
    <property type="entry name" value="ETHRSPELEMNT"/>
</dbReference>
<dbReference type="InParanoid" id="A0A7J7CXT5"/>
<dbReference type="GO" id="GO:0005634">
    <property type="term" value="C:nucleus"/>
    <property type="evidence" value="ECO:0007669"/>
    <property type="project" value="UniProtKB-SubCell"/>
</dbReference>
<dbReference type="GO" id="GO:0003677">
    <property type="term" value="F:DNA binding"/>
    <property type="evidence" value="ECO:0007669"/>
    <property type="project" value="UniProtKB-KW"/>
</dbReference>
<evidence type="ECO:0000256" key="6">
    <source>
        <dbReference type="ARBA" id="ARBA00024343"/>
    </source>
</evidence>
<feature type="domain" description="AP2/ERF" evidence="8">
    <location>
        <begin position="114"/>
        <end position="172"/>
    </location>
</feature>
<dbReference type="AlphaFoldDB" id="A0A7J7CXT5"/>
<evidence type="ECO:0000256" key="3">
    <source>
        <dbReference type="ARBA" id="ARBA00023125"/>
    </source>
</evidence>
<keyword evidence="5" id="KW-0539">Nucleus</keyword>
<evidence type="ECO:0000259" key="8">
    <source>
        <dbReference type="PROSITE" id="PS51032"/>
    </source>
</evidence>
<dbReference type="Pfam" id="PF00847">
    <property type="entry name" value="AP2"/>
    <property type="match status" value="1"/>
</dbReference>
<evidence type="ECO:0000256" key="5">
    <source>
        <dbReference type="ARBA" id="ARBA00023242"/>
    </source>
</evidence>
<comment type="caution">
    <text evidence="9">The sequence shown here is derived from an EMBL/GenBank/DDBJ whole genome shotgun (WGS) entry which is preliminary data.</text>
</comment>
<evidence type="ECO:0000256" key="4">
    <source>
        <dbReference type="ARBA" id="ARBA00023163"/>
    </source>
</evidence>
<keyword evidence="3" id="KW-0238">DNA-binding</keyword>
<reference evidence="9 10" key="1">
    <citation type="journal article" date="2020" name="Nat. Commun.">
        <title>Genome of Tripterygium wilfordii and identification of cytochrome P450 involved in triptolide biosynthesis.</title>
        <authorList>
            <person name="Tu L."/>
            <person name="Su P."/>
            <person name="Zhang Z."/>
            <person name="Gao L."/>
            <person name="Wang J."/>
            <person name="Hu T."/>
            <person name="Zhou J."/>
            <person name="Zhang Y."/>
            <person name="Zhao Y."/>
            <person name="Liu Y."/>
            <person name="Song Y."/>
            <person name="Tong Y."/>
            <person name="Lu Y."/>
            <person name="Yang J."/>
            <person name="Xu C."/>
            <person name="Jia M."/>
            <person name="Peters R.J."/>
            <person name="Huang L."/>
            <person name="Gao W."/>
        </authorList>
    </citation>
    <scope>NUCLEOTIDE SEQUENCE [LARGE SCALE GENOMIC DNA]</scope>
    <source>
        <strain evidence="10">cv. XIE 37</strain>
        <tissue evidence="9">Leaf</tissue>
    </source>
</reference>
<protein>
    <submittedName>
        <fullName evidence="9">Ethylene response factor</fullName>
    </submittedName>
</protein>
<dbReference type="InterPro" id="IPR001471">
    <property type="entry name" value="AP2/ERF_dom"/>
</dbReference>
<comment type="similarity">
    <text evidence="6">Belongs to the AP2/ERF transcription factor family. ERF subfamily.</text>
</comment>
<dbReference type="CDD" id="cd00018">
    <property type="entry name" value="AP2"/>
    <property type="match status" value="1"/>
</dbReference>
<dbReference type="InterPro" id="IPR016177">
    <property type="entry name" value="DNA-bd_dom_sf"/>
</dbReference>
<gene>
    <name evidence="9" type="ORF">HS088_TW12G00123</name>
</gene>
<evidence type="ECO:0000313" key="9">
    <source>
        <dbReference type="EMBL" id="KAF5738927.1"/>
    </source>
</evidence>
<keyword evidence="2" id="KW-0805">Transcription regulation</keyword>
<dbReference type="Proteomes" id="UP000593562">
    <property type="component" value="Unassembled WGS sequence"/>
</dbReference>
<dbReference type="GO" id="GO:0003700">
    <property type="term" value="F:DNA-binding transcription factor activity"/>
    <property type="evidence" value="ECO:0007669"/>
    <property type="project" value="InterPro"/>
</dbReference>
<keyword evidence="10" id="KW-1185">Reference proteome</keyword>